<gene>
    <name evidence="1" type="ORF">FP2506_16829</name>
</gene>
<dbReference type="Proteomes" id="UP000004310">
    <property type="component" value="Unassembled WGS sequence"/>
</dbReference>
<proteinExistence type="predicted"/>
<dbReference type="AlphaFoldDB" id="Q0G2R4"/>
<sequence>MEAGKADYPVFGSAVFRGGDAVIDGRRER</sequence>
<organism evidence="1 2">
    <name type="scientific">Fulvimarina pelagi HTCC2506</name>
    <dbReference type="NCBI Taxonomy" id="314231"/>
    <lineage>
        <taxon>Bacteria</taxon>
        <taxon>Pseudomonadati</taxon>
        <taxon>Pseudomonadota</taxon>
        <taxon>Alphaproteobacteria</taxon>
        <taxon>Hyphomicrobiales</taxon>
        <taxon>Aurantimonadaceae</taxon>
        <taxon>Fulvimarina</taxon>
    </lineage>
</organism>
<keyword evidence="2" id="KW-1185">Reference proteome</keyword>
<protein>
    <submittedName>
        <fullName evidence="1">Uncharacterized protein</fullName>
    </submittedName>
</protein>
<reference evidence="1 2" key="1">
    <citation type="journal article" date="2010" name="J. Bacteriol.">
        <title>Genome sequence of Fulvimarina pelagi HTCC2506T, a Mn(II)-oxidizing alphaproteobacterium possessing an aerobic anoxygenic photosynthetic gene cluster and Xanthorhodopsin.</title>
        <authorList>
            <person name="Kang I."/>
            <person name="Oh H.M."/>
            <person name="Lim S.I."/>
            <person name="Ferriera S."/>
            <person name="Giovannoni S.J."/>
            <person name="Cho J.C."/>
        </authorList>
    </citation>
    <scope>NUCLEOTIDE SEQUENCE [LARGE SCALE GENOMIC DNA]</scope>
    <source>
        <strain evidence="1 2">HTCC2506</strain>
    </source>
</reference>
<dbReference type="EMBL" id="AATP01000002">
    <property type="protein sequence ID" value="EAU42117.1"/>
    <property type="molecule type" value="Genomic_DNA"/>
</dbReference>
<evidence type="ECO:0000313" key="2">
    <source>
        <dbReference type="Proteomes" id="UP000004310"/>
    </source>
</evidence>
<evidence type="ECO:0000313" key="1">
    <source>
        <dbReference type="EMBL" id="EAU42117.1"/>
    </source>
</evidence>
<name>Q0G2R4_9HYPH</name>
<accession>Q0G2R4</accession>
<dbReference type="HOGENOM" id="CLU_3409386_0_0_5"/>
<comment type="caution">
    <text evidence="1">The sequence shown here is derived from an EMBL/GenBank/DDBJ whole genome shotgun (WGS) entry which is preliminary data.</text>
</comment>